<proteinExistence type="predicted"/>
<dbReference type="WBParaSite" id="Minc3s01742g25986">
    <property type="protein sequence ID" value="Minc3s01742g25986"/>
    <property type="gene ID" value="Minc3s01742g25986"/>
</dbReference>
<dbReference type="Proteomes" id="UP000887563">
    <property type="component" value="Unplaced"/>
</dbReference>
<accession>A0A914MM73</accession>
<evidence type="ECO:0000313" key="2">
    <source>
        <dbReference type="WBParaSite" id="Minc3s01742g25986"/>
    </source>
</evidence>
<keyword evidence="1" id="KW-1185">Reference proteome</keyword>
<organism evidence="1 2">
    <name type="scientific">Meloidogyne incognita</name>
    <name type="common">Southern root-knot nematode worm</name>
    <name type="synonym">Oxyuris incognita</name>
    <dbReference type="NCBI Taxonomy" id="6306"/>
    <lineage>
        <taxon>Eukaryota</taxon>
        <taxon>Metazoa</taxon>
        <taxon>Ecdysozoa</taxon>
        <taxon>Nematoda</taxon>
        <taxon>Chromadorea</taxon>
        <taxon>Rhabditida</taxon>
        <taxon>Tylenchina</taxon>
        <taxon>Tylenchomorpha</taxon>
        <taxon>Tylenchoidea</taxon>
        <taxon>Meloidogynidae</taxon>
        <taxon>Meloidogyninae</taxon>
        <taxon>Meloidogyne</taxon>
        <taxon>Meloidogyne incognita group</taxon>
    </lineage>
</organism>
<name>A0A914MM73_MELIC</name>
<sequence>MDYLFQARVLVRQIGLRGVIPSIPRISACLETLNGGGNVHEIGPFKLIKLMI</sequence>
<protein>
    <submittedName>
        <fullName evidence="2">Uncharacterized protein</fullName>
    </submittedName>
</protein>
<dbReference type="AlphaFoldDB" id="A0A914MM73"/>
<reference evidence="2" key="1">
    <citation type="submission" date="2022-11" db="UniProtKB">
        <authorList>
            <consortium name="WormBaseParasite"/>
        </authorList>
    </citation>
    <scope>IDENTIFICATION</scope>
</reference>
<evidence type="ECO:0000313" key="1">
    <source>
        <dbReference type="Proteomes" id="UP000887563"/>
    </source>
</evidence>